<dbReference type="AlphaFoldDB" id="A0A2H0BVN4"/>
<evidence type="ECO:0000313" key="10">
    <source>
        <dbReference type="EMBL" id="PIP61746.1"/>
    </source>
</evidence>
<keyword evidence="5 8" id="KW-0812">Transmembrane</keyword>
<dbReference type="EMBL" id="PCTA01000017">
    <property type="protein sequence ID" value="PIP61746.1"/>
    <property type="molecule type" value="Genomic_DNA"/>
</dbReference>
<keyword evidence="7 8" id="KW-0472">Membrane</keyword>
<feature type="transmembrane region" description="Helical" evidence="8">
    <location>
        <begin position="6"/>
        <end position="21"/>
    </location>
</feature>
<evidence type="ECO:0000313" key="11">
    <source>
        <dbReference type="Proteomes" id="UP000231246"/>
    </source>
</evidence>
<accession>A0A2H0BVN4</accession>
<evidence type="ECO:0000256" key="7">
    <source>
        <dbReference type="ARBA" id="ARBA00023136"/>
    </source>
</evidence>
<organism evidence="10 11">
    <name type="scientific">Candidatus Roizmanbacteria bacterium CG22_combo_CG10-13_8_21_14_all_38_20</name>
    <dbReference type="NCBI Taxonomy" id="1974862"/>
    <lineage>
        <taxon>Bacteria</taxon>
        <taxon>Candidatus Roizmaniibacteriota</taxon>
    </lineage>
</organism>
<evidence type="ECO:0000256" key="2">
    <source>
        <dbReference type="ARBA" id="ARBA00022475"/>
    </source>
</evidence>
<dbReference type="GO" id="GO:0016763">
    <property type="term" value="F:pentosyltransferase activity"/>
    <property type="evidence" value="ECO:0007669"/>
    <property type="project" value="TreeGrafter"/>
</dbReference>
<feature type="transmembrane region" description="Helical" evidence="8">
    <location>
        <begin position="144"/>
        <end position="162"/>
    </location>
</feature>
<evidence type="ECO:0000256" key="1">
    <source>
        <dbReference type="ARBA" id="ARBA00004651"/>
    </source>
</evidence>
<comment type="caution">
    <text evidence="10">The sequence shown here is derived from an EMBL/GenBank/DDBJ whole genome shotgun (WGS) entry which is preliminary data.</text>
</comment>
<feature type="transmembrane region" description="Helical" evidence="8">
    <location>
        <begin position="169"/>
        <end position="185"/>
    </location>
</feature>
<keyword evidence="3" id="KW-0328">Glycosyltransferase</keyword>
<proteinExistence type="predicted"/>
<evidence type="ECO:0000256" key="3">
    <source>
        <dbReference type="ARBA" id="ARBA00022676"/>
    </source>
</evidence>
<evidence type="ECO:0000259" key="9">
    <source>
        <dbReference type="Pfam" id="PF13231"/>
    </source>
</evidence>
<evidence type="ECO:0000256" key="8">
    <source>
        <dbReference type="SAM" id="Phobius"/>
    </source>
</evidence>
<dbReference type="Proteomes" id="UP000231246">
    <property type="component" value="Unassembled WGS sequence"/>
</dbReference>
<protein>
    <recommendedName>
        <fullName evidence="9">Glycosyltransferase RgtA/B/C/D-like domain-containing protein</fullName>
    </recommendedName>
</protein>
<evidence type="ECO:0000256" key="4">
    <source>
        <dbReference type="ARBA" id="ARBA00022679"/>
    </source>
</evidence>
<dbReference type="GO" id="GO:0005886">
    <property type="term" value="C:plasma membrane"/>
    <property type="evidence" value="ECO:0007669"/>
    <property type="project" value="UniProtKB-SubCell"/>
</dbReference>
<evidence type="ECO:0000256" key="6">
    <source>
        <dbReference type="ARBA" id="ARBA00022989"/>
    </source>
</evidence>
<keyword evidence="6 8" id="KW-1133">Transmembrane helix</keyword>
<feature type="transmembrane region" description="Helical" evidence="8">
    <location>
        <begin position="405"/>
        <end position="422"/>
    </location>
</feature>
<feature type="transmembrane region" description="Helical" evidence="8">
    <location>
        <begin position="344"/>
        <end position="362"/>
    </location>
</feature>
<gene>
    <name evidence="10" type="ORF">COW99_02605</name>
</gene>
<name>A0A2H0BVN4_9BACT</name>
<dbReference type="InterPro" id="IPR038731">
    <property type="entry name" value="RgtA/B/C-like"/>
</dbReference>
<feature type="transmembrane region" description="Helical" evidence="8">
    <location>
        <begin position="70"/>
        <end position="88"/>
    </location>
</feature>
<dbReference type="PANTHER" id="PTHR33908:SF11">
    <property type="entry name" value="MEMBRANE PROTEIN"/>
    <property type="match status" value="1"/>
</dbReference>
<feature type="domain" description="Glycosyltransferase RgtA/B/C/D-like" evidence="9">
    <location>
        <begin position="67"/>
        <end position="226"/>
    </location>
</feature>
<feature type="transmembrane region" description="Helical" evidence="8">
    <location>
        <begin position="317"/>
        <end position="337"/>
    </location>
</feature>
<sequence length="554" mass="63503">MNKRIVILLVITIISVSLRFWQLGQVPPSPDWDEAALGYNAYSILETGRDEYGTLLPVILRSFDDYKPALYGYLVVSSVALFGLNVWAVRLPSALIGSLTVVMSYFLVIELFRLGGRQKQRKLAYLTAFLLAISPWHLQFSRIAFESNVGLAFNIFALWSFLVGLRKQMFLFVSAIFFALSLYVYQSEKVFVPMLLLVLLIVFFEKLWKIKGKVVLVIGALLISSAPFIYATFSNPDALLRAKGVSVFADQTPFLETTVERLIRDRESGDYLGVVLDNRRVKYSFEFAKGYLSHFDLNWLFIAGDQPRHQPSGFGHLYLMELPFMLAGIYGLVFGNFSRRTKKLIFAWFLITPLPAAFTTGVPHPIRTLNFLPLFQIFTALGLLVFIKTIFNFQFSIFNFKVKYLVFLLSFLFIIFNFLYYFNQYFVQQNYFLSQVWQYGYKEVVVAVEEVQDKYSTIVVTNKPHLDQSYIFFLFYTKYNPAMYQAGGGTVTGGFAETHTGFGKYDFRPINWNEEVKDGSTLYIGRPEDFPGDVKVLKEINFLDGTPAIKIVEG</sequence>
<keyword evidence="4" id="KW-0808">Transferase</keyword>
<feature type="transmembrane region" description="Helical" evidence="8">
    <location>
        <begin position="94"/>
        <end position="111"/>
    </location>
</feature>
<dbReference type="Pfam" id="PF13231">
    <property type="entry name" value="PMT_2"/>
    <property type="match status" value="1"/>
</dbReference>
<keyword evidence="2" id="KW-1003">Cell membrane</keyword>
<feature type="transmembrane region" description="Helical" evidence="8">
    <location>
        <begin position="215"/>
        <end position="233"/>
    </location>
</feature>
<dbReference type="GO" id="GO:0009103">
    <property type="term" value="P:lipopolysaccharide biosynthetic process"/>
    <property type="evidence" value="ECO:0007669"/>
    <property type="project" value="UniProtKB-ARBA"/>
</dbReference>
<comment type="subcellular location">
    <subcellularLocation>
        <location evidence="1">Cell membrane</location>
        <topology evidence="1">Multi-pass membrane protein</topology>
    </subcellularLocation>
</comment>
<feature type="transmembrane region" description="Helical" evidence="8">
    <location>
        <begin position="374"/>
        <end position="393"/>
    </location>
</feature>
<dbReference type="PANTHER" id="PTHR33908">
    <property type="entry name" value="MANNOSYLTRANSFERASE YKCB-RELATED"/>
    <property type="match status" value="1"/>
</dbReference>
<reference evidence="10 11" key="1">
    <citation type="submission" date="2017-09" db="EMBL/GenBank/DDBJ databases">
        <title>Depth-based differentiation of microbial function through sediment-hosted aquifers and enrichment of novel symbionts in the deep terrestrial subsurface.</title>
        <authorList>
            <person name="Probst A.J."/>
            <person name="Ladd B."/>
            <person name="Jarett J.K."/>
            <person name="Geller-Mcgrath D.E."/>
            <person name="Sieber C.M."/>
            <person name="Emerson J.B."/>
            <person name="Anantharaman K."/>
            <person name="Thomas B.C."/>
            <person name="Malmstrom R."/>
            <person name="Stieglmeier M."/>
            <person name="Klingl A."/>
            <person name="Woyke T."/>
            <person name="Ryan C.M."/>
            <person name="Banfield J.F."/>
        </authorList>
    </citation>
    <scope>NUCLEOTIDE SEQUENCE [LARGE SCALE GENOMIC DNA]</scope>
    <source>
        <strain evidence="10">CG22_combo_CG10-13_8_21_14_all_38_20</strain>
    </source>
</reference>
<evidence type="ECO:0000256" key="5">
    <source>
        <dbReference type="ARBA" id="ARBA00022692"/>
    </source>
</evidence>
<feature type="transmembrane region" description="Helical" evidence="8">
    <location>
        <begin position="191"/>
        <end position="208"/>
    </location>
</feature>
<dbReference type="InterPro" id="IPR050297">
    <property type="entry name" value="LipidA_mod_glycosyltrf_83"/>
</dbReference>